<name>A0ABQ6IAP0_9MICO</name>
<comment type="caution">
    <text evidence="1">The sequence shown here is derived from an EMBL/GenBank/DDBJ whole genome shotgun (WGS) entry which is preliminary data.</text>
</comment>
<reference evidence="2" key="1">
    <citation type="journal article" date="2019" name="Int. J. Syst. Evol. Microbiol.">
        <title>The Global Catalogue of Microorganisms (GCM) 10K type strain sequencing project: providing services to taxonomists for standard genome sequencing and annotation.</title>
        <authorList>
            <consortium name="The Broad Institute Genomics Platform"/>
            <consortium name="The Broad Institute Genome Sequencing Center for Infectious Disease"/>
            <person name="Wu L."/>
            <person name="Ma J."/>
        </authorList>
    </citation>
    <scope>NUCLEOTIDE SEQUENCE [LARGE SCALE GENOMIC DNA]</scope>
    <source>
        <strain evidence="2">NBRC 112299</strain>
    </source>
</reference>
<accession>A0ABQ6IAP0</accession>
<organism evidence="1 2">
    <name type="scientific">Demequina litorisediminis</name>
    <dbReference type="NCBI Taxonomy" id="1849022"/>
    <lineage>
        <taxon>Bacteria</taxon>
        <taxon>Bacillati</taxon>
        <taxon>Actinomycetota</taxon>
        <taxon>Actinomycetes</taxon>
        <taxon>Micrococcales</taxon>
        <taxon>Demequinaceae</taxon>
        <taxon>Demequina</taxon>
    </lineage>
</organism>
<sequence>MRVDEKIPPPVKNDFACWSVSEKMYPPASPTKLVMRPSWNVMSPNPSGTTIFDPFVMTFSEPRTFDPRPAF</sequence>
<evidence type="ECO:0000313" key="1">
    <source>
        <dbReference type="EMBL" id="GMA34138.1"/>
    </source>
</evidence>
<proteinExistence type="predicted"/>
<keyword evidence="2" id="KW-1185">Reference proteome</keyword>
<protein>
    <submittedName>
        <fullName evidence="1">Uncharacterized protein</fullName>
    </submittedName>
</protein>
<dbReference type="EMBL" id="BSUN01000001">
    <property type="protein sequence ID" value="GMA34138.1"/>
    <property type="molecule type" value="Genomic_DNA"/>
</dbReference>
<dbReference type="Proteomes" id="UP001157125">
    <property type="component" value="Unassembled WGS sequence"/>
</dbReference>
<evidence type="ECO:0000313" key="2">
    <source>
        <dbReference type="Proteomes" id="UP001157125"/>
    </source>
</evidence>
<gene>
    <name evidence="1" type="ORF">GCM10025876_03420</name>
</gene>